<name>A0AAD3D2L6_9STRA</name>
<reference evidence="1 2" key="1">
    <citation type="journal article" date="2021" name="Sci. Rep.">
        <title>The genome of the diatom Chaetoceros tenuissimus carries an ancient integrated fragment of an extant virus.</title>
        <authorList>
            <person name="Hongo Y."/>
            <person name="Kimura K."/>
            <person name="Takaki Y."/>
            <person name="Yoshida Y."/>
            <person name="Baba S."/>
            <person name="Kobayashi G."/>
            <person name="Nagasaki K."/>
            <person name="Hano T."/>
            <person name="Tomaru Y."/>
        </authorList>
    </citation>
    <scope>NUCLEOTIDE SEQUENCE [LARGE SCALE GENOMIC DNA]</scope>
    <source>
        <strain evidence="1 2">NIES-3715</strain>
    </source>
</reference>
<organism evidence="1 2">
    <name type="scientific">Chaetoceros tenuissimus</name>
    <dbReference type="NCBI Taxonomy" id="426638"/>
    <lineage>
        <taxon>Eukaryota</taxon>
        <taxon>Sar</taxon>
        <taxon>Stramenopiles</taxon>
        <taxon>Ochrophyta</taxon>
        <taxon>Bacillariophyta</taxon>
        <taxon>Coscinodiscophyceae</taxon>
        <taxon>Chaetocerotophycidae</taxon>
        <taxon>Chaetocerotales</taxon>
        <taxon>Chaetocerotaceae</taxon>
        <taxon>Chaetoceros</taxon>
    </lineage>
</organism>
<evidence type="ECO:0000313" key="1">
    <source>
        <dbReference type="EMBL" id="GFH56574.1"/>
    </source>
</evidence>
<accession>A0AAD3D2L6</accession>
<dbReference type="EMBL" id="BLLK01000052">
    <property type="protein sequence ID" value="GFH56574.1"/>
    <property type="molecule type" value="Genomic_DNA"/>
</dbReference>
<dbReference type="Proteomes" id="UP001054902">
    <property type="component" value="Unassembled WGS sequence"/>
</dbReference>
<keyword evidence="2" id="KW-1185">Reference proteome</keyword>
<sequence>MEPSQTQRWESYDTTSSTYAGITLTFNDKDSDEMDISYFLNGGPANCRDCLISIHKGNECSSPNARYFKNTDKVRRNPWTKKSGAIISTNEVGKGVGTIKAFSNGLLHHENEGHVVVIYDNSRVNASRKSQRAKVVACGVLKNVSQ</sequence>
<dbReference type="AlphaFoldDB" id="A0AAD3D2L6"/>
<evidence type="ECO:0000313" key="2">
    <source>
        <dbReference type="Proteomes" id="UP001054902"/>
    </source>
</evidence>
<protein>
    <submittedName>
        <fullName evidence="1">Uncharacterized protein</fullName>
    </submittedName>
</protein>
<gene>
    <name evidence="1" type="ORF">CTEN210_13050</name>
</gene>
<proteinExistence type="predicted"/>
<comment type="caution">
    <text evidence="1">The sequence shown here is derived from an EMBL/GenBank/DDBJ whole genome shotgun (WGS) entry which is preliminary data.</text>
</comment>